<dbReference type="Pfam" id="PF00440">
    <property type="entry name" value="TetR_N"/>
    <property type="match status" value="1"/>
</dbReference>
<feature type="region of interest" description="Disordered" evidence="3">
    <location>
        <begin position="1"/>
        <end position="33"/>
    </location>
</feature>
<name>A0A7K0DL43_9NOCA</name>
<keyword evidence="1 2" id="KW-0238">DNA-binding</keyword>
<evidence type="ECO:0000256" key="1">
    <source>
        <dbReference type="ARBA" id="ARBA00023125"/>
    </source>
</evidence>
<evidence type="ECO:0000256" key="2">
    <source>
        <dbReference type="PROSITE-ProRule" id="PRU00335"/>
    </source>
</evidence>
<evidence type="ECO:0000313" key="5">
    <source>
        <dbReference type="EMBL" id="MQY26503.1"/>
    </source>
</evidence>
<feature type="compositionally biased region" description="Polar residues" evidence="3">
    <location>
        <begin position="1"/>
        <end position="23"/>
    </location>
</feature>
<accession>A0A7K0DL43</accession>
<dbReference type="InterPro" id="IPR036271">
    <property type="entry name" value="Tet_transcr_reg_TetR-rel_C_sf"/>
</dbReference>
<comment type="caution">
    <text evidence="5">The sequence shown here is derived from an EMBL/GenBank/DDBJ whole genome shotgun (WGS) entry which is preliminary data.</text>
</comment>
<dbReference type="InterPro" id="IPR023772">
    <property type="entry name" value="DNA-bd_HTH_TetR-type_CS"/>
</dbReference>
<protein>
    <recommendedName>
        <fullName evidence="4">HTH tetR-type domain-containing protein</fullName>
    </recommendedName>
</protein>
<dbReference type="PANTHER" id="PTHR30055:SF153">
    <property type="entry name" value="HTH-TYPE TRANSCRIPTIONAL REPRESSOR RV3405C"/>
    <property type="match status" value="1"/>
</dbReference>
<proteinExistence type="predicted"/>
<dbReference type="PRINTS" id="PR00455">
    <property type="entry name" value="HTHTETR"/>
</dbReference>
<dbReference type="GO" id="GO:0003700">
    <property type="term" value="F:DNA-binding transcription factor activity"/>
    <property type="evidence" value="ECO:0007669"/>
    <property type="project" value="TreeGrafter"/>
</dbReference>
<dbReference type="SUPFAM" id="SSF46689">
    <property type="entry name" value="Homeodomain-like"/>
    <property type="match status" value="1"/>
</dbReference>
<organism evidence="5 6">
    <name type="scientific">Nocardia aurantia</name>
    <dbReference type="NCBI Taxonomy" id="2585199"/>
    <lineage>
        <taxon>Bacteria</taxon>
        <taxon>Bacillati</taxon>
        <taxon>Actinomycetota</taxon>
        <taxon>Actinomycetes</taxon>
        <taxon>Mycobacteriales</taxon>
        <taxon>Nocardiaceae</taxon>
        <taxon>Nocardia</taxon>
    </lineage>
</organism>
<feature type="DNA-binding region" description="H-T-H motif" evidence="2">
    <location>
        <begin position="94"/>
        <end position="113"/>
    </location>
</feature>
<dbReference type="InterPro" id="IPR050109">
    <property type="entry name" value="HTH-type_TetR-like_transc_reg"/>
</dbReference>
<feature type="domain" description="HTH tetR-type" evidence="4">
    <location>
        <begin position="71"/>
        <end position="131"/>
    </location>
</feature>
<reference evidence="5 6" key="1">
    <citation type="submission" date="2019-10" db="EMBL/GenBank/DDBJ databases">
        <title>Nocardia macrotermitis sp. nov. and Nocardia aurantia sp. nov., isolated from the gut of fungus growing-termite Macrotermes natalensis.</title>
        <authorList>
            <person name="Benndorf R."/>
            <person name="Schwitalla J."/>
            <person name="Martin K."/>
            <person name="De Beer W."/>
            <person name="Kaster A.-K."/>
            <person name="Vollmers J."/>
            <person name="Poulsen M."/>
            <person name="Beemelmanns C."/>
        </authorList>
    </citation>
    <scope>NUCLEOTIDE SEQUENCE [LARGE SCALE GENOMIC DNA]</scope>
    <source>
        <strain evidence="5 6">RB56</strain>
    </source>
</reference>
<dbReference type="SUPFAM" id="SSF48498">
    <property type="entry name" value="Tetracyclin repressor-like, C-terminal domain"/>
    <property type="match status" value="1"/>
</dbReference>
<sequence length="262" mass="27985">MSPTEPSSRNGSSHPEPNPGSHSHATRIGLPSIEFSGGLPGTGNIVAADLEAPDTRSNADSAAPGAPADPSAVDVAILDAARACVAEFGVRRTTLTEVARRAGVSRPTVYRRWPDTGALIADLLVRELRDIVGHAIPTVGSARARLLDGIVIGADRIRTNPLFDKIFRTDTDLMLTYVFGRLGRNQRELILLFGAVIREGQRDGSIRDGDPEQLATMLLLIAQSAVQSGDMVRDILDEQHLDAELARAIDGYLIPDGAERLA</sequence>
<evidence type="ECO:0000259" key="4">
    <source>
        <dbReference type="PROSITE" id="PS50977"/>
    </source>
</evidence>
<dbReference type="InterPro" id="IPR009057">
    <property type="entry name" value="Homeodomain-like_sf"/>
</dbReference>
<keyword evidence="6" id="KW-1185">Reference proteome</keyword>
<dbReference type="Gene3D" id="1.10.10.60">
    <property type="entry name" value="Homeodomain-like"/>
    <property type="match status" value="1"/>
</dbReference>
<gene>
    <name evidence="5" type="ORF">NRB56_20740</name>
</gene>
<dbReference type="Proteomes" id="UP000431401">
    <property type="component" value="Unassembled WGS sequence"/>
</dbReference>
<dbReference type="Gene3D" id="1.10.357.10">
    <property type="entry name" value="Tetracycline Repressor, domain 2"/>
    <property type="match status" value="1"/>
</dbReference>
<evidence type="ECO:0000256" key="3">
    <source>
        <dbReference type="SAM" id="MobiDB-lite"/>
    </source>
</evidence>
<dbReference type="PROSITE" id="PS01081">
    <property type="entry name" value="HTH_TETR_1"/>
    <property type="match status" value="1"/>
</dbReference>
<evidence type="ECO:0000313" key="6">
    <source>
        <dbReference type="Proteomes" id="UP000431401"/>
    </source>
</evidence>
<dbReference type="AlphaFoldDB" id="A0A7K0DL43"/>
<dbReference type="GO" id="GO:0000976">
    <property type="term" value="F:transcription cis-regulatory region binding"/>
    <property type="evidence" value="ECO:0007669"/>
    <property type="project" value="TreeGrafter"/>
</dbReference>
<dbReference type="PANTHER" id="PTHR30055">
    <property type="entry name" value="HTH-TYPE TRANSCRIPTIONAL REGULATOR RUTR"/>
    <property type="match status" value="1"/>
</dbReference>
<dbReference type="PROSITE" id="PS50977">
    <property type="entry name" value="HTH_TETR_2"/>
    <property type="match status" value="1"/>
</dbReference>
<dbReference type="InterPro" id="IPR001647">
    <property type="entry name" value="HTH_TetR"/>
</dbReference>
<dbReference type="EMBL" id="WEGI01000004">
    <property type="protein sequence ID" value="MQY26503.1"/>
    <property type="molecule type" value="Genomic_DNA"/>
</dbReference>